<keyword evidence="2" id="KW-0732">Signal</keyword>
<name>A0A1Y0IDN2_9GAMM</name>
<keyword evidence="4" id="KW-1185">Reference proteome</keyword>
<keyword evidence="1" id="KW-0472">Membrane</keyword>
<dbReference type="KEGG" id="ome:OLMES_4643"/>
<keyword evidence="1" id="KW-1133">Transmembrane helix</keyword>
<feature type="transmembrane region" description="Helical" evidence="1">
    <location>
        <begin position="66"/>
        <end position="90"/>
    </location>
</feature>
<dbReference type="PIRSF" id="PIRSF016919">
    <property type="entry name" value="HupE_UreJ"/>
    <property type="match status" value="1"/>
</dbReference>
<accession>A0A1Y0IDN2</accession>
<evidence type="ECO:0000313" key="3">
    <source>
        <dbReference type="EMBL" id="ARU58638.1"/>
    </source>
</evidence>
<reference evidence="3 4" key="1">
    <citation type="submission" date="2017-05" db="EMBL/GenBank/DDBJ databases">
        <title>Genomic insights into alkan degradation activity of Oleiphilus messinensis.</title>
        <authorList>
            <person name="Kozyavkin S.A."/>
            <person name="Slesarev A.I."/>
            <person name="Golyshin P.N."/>
            <person name="Korzhenkov A."/>
            <person name="Golyshina O.N."/>
            <person name="Toshchakov S.V."/>
        </authorList>
    </citation>
    <scope>NUCLEOTIDE SEQUENCE [LARGE SCALE GENOMIC DNA]</scope>
    <source>
        <strain evidence="3 4">ME102</strain>
    </source>
</reference>
<dbReference type="RefSeq" id="WP_087463396.1">
    <property type="nucleotide sequence ID" value="NZ_CP021425.1"/>
</dbReference>
<feature type="transmembrane region" description="Helical" evidence="1">
    <location>
        <begin position="141"/>
        <end position="164"/>
    </location>
</feature>
<feature type="transmembrane region" description="Helical" evidence="1">
    <location>
        <begin position="96"/>
        <end position="129"/>
    </location>
</feature>
<dbReference type="Proteomes" id="UP000196027">
    <property type="component" value="Chromosome"/>
</dbReference>
<organism evidence="3 4">
    <name type="scientific">Oleiphilus messinensis</name>
    <dbReference type="NCBI Taxonomy" id="141451"/>
    <lineage>
        <taxon>Bacteria</taxon>
        <taxon>Pseudomonadati</taxon>
        <taxon>Pseudomonadota</taxon>
        <taxon>Gammaproteobacteria</taxon>
        <taxon>Oceanospirillales</taxon>
        <taxon>Oleiphilaceae</taxon>
        <taxon>Oleiphilus</taxon>
    </lineage>
</organism>
<evidence type="ECO:0000256" key="1">
    <source>
        <dbReference type="SAM" id="Phobius"/>
    </source>
</evidence>
<sequence length="195" mass="19301">MKNGILKANVALLASVALLPSLAFAHTGTGAQGMFAGFGHPLGGLDHMLAMVAVGIWAAQMGGRAVFTLPLTFVAVMIMGGLMGIAGIALPYVEGGILASVIVMGVVIAAAMKFPAILSTMLVAVFAVFHGHAHGTEMPLASSAIAYGAGFAIATALLHGAGIALGQGFKSFNAVFASRLAGAIIASAGTVLALG</sequence>
<dbReference type="Pfam" id="PF04955">
    <property type="entry name" value="HupE_UreJ"/>
    <property type="match status" value="1"/>
</dbReference>
<feature type="transmembrane region" description="Helical" evidence="1">
    <location>
        <begin position="176"/>
        <end position="194"/>
    </location>
</feature>
<dbReference type="InterPro" id="IPR007038">
    <property type="entry name" value="HupE_UreJ"/>
</dbReference>
<feature type="signal peptide" evidence="2">
    <location>
        <begin position="1"/>
        <end position="25"/>
    </location>
</feature>
<evidence type="ECO:0000313" key="4">
    <source>
        <dbReference type="Proteomes" id="UP000196027"/>
    </source>
</evidence>
<feature type="chain" id="PRO_5012078543" evidence="2">
    <location>
        <begin position="26"/>
        <end position="195"/>
    </location>
</feature>
<feature type="transmembrane region" description="Helical" evidence="1">
    <location>
        <begin position="41"/>
        <end position="59"/>
    </location>
</feature>
<dbReference type="AlphaFoldDB" id="A0A1Y0IDN2"/>
<dbReference type="OrthoDB" id="9808192at2"/>
<protein>
    <submittedName>
        <fullName evidence="3">HupE/UreJ protein</fullName>
    </submittedName>
</protein>
<gene>
    <name evidence="3" type="ORF">OLMES_4643</name>
</gene>
<keyword evidence="1" id="KW-0812">Transmembrane</keyword>
<evidence type="ECO:0000256" key="2">
    <source>
        <dbReference type="SAM" id="SignalP"/>
    </source>
</evidence>
<proteinExistence type="predicted"/>
<dbReference type="EMBL" id="CP021425">
    <property type="protein sequence ID" value="ARU58638.1"/>
    <property type="molecule type" value="Genomic_DNA"/>
</dbReference>